<evidence type="ECO:0008006" key="4">
    <source>
        <dbReference type="Google" id="ProtNLM"/>
    </source>
</evidence>
<dbReference type="RefSeq" id="WP_012255334.1">
    <property type="nucleotide sequence ID" value="NZ_CP077638.1"/>
</dbReference>
<keyword evidence="1" id="KW-1133">Transmembrane helix</keyword>
<sequence>MIVLYGIALLAGIATAVQPGQSTQLAKSFGEQPFAAGLVSMLVGTVTMLGIGLATGRLHLPSLQQAGQTPIWAWFGGALGAGVILAQLFVAQRIGAAAFLGLLVTAGVVTSITLDHFGLEGFAVHPASVTRLLGGALMIAGVALVALS</sequence>
<gene>
    <name evidence="2" type="ORF">BK022_26750</name>
</gene>
<dbReference type="PANTHER" id="PTHR34821:SF2">
    <property type="entry name" value="INNER MEMBRANE PROTEIN YDCZ"/>
    <property type="match status" value="1"/>
</dbReference>
<dbReference type="AlphaFoldDB" id="A0A1S1NTS6"/>
<feature type="transmembrane region" description="Helical" evidence="1">
    <location>
        <begin position="96"/>
        <end position="117"/>
    </location>
</feature>
<dbReference type="InterPro" id="IPR006750">
    <property type="entry name" value="YdcZ"/>
</dbReference>
<keyword evidence="1" id="KW-0472">Membrane</keyword>
<evidence type="ECO:0000256" key="1">
    <source>
        <dbReference type="SAM" id="Phobius"/>
    </source>
</evidence>
<comment type="caution">
    <text evidence="2">The sequence shown here is derived from an EMBL/GenBank/DDBJ whole genome shotgun (WGS) entry which is preliminary data.</text>
</comment>
<dbReference type="GO" id="GO:0005886">
    <property type="term" value="C:plasma membrane"/>
    <property type="evidence" value="ECO:0007669"/>
    <property type="project" value="TreeGrafter"/>
</dbReference>
<reference evidence="2 3" key="1">
    <citation type="submission" date="2016-10" db="EMBL/GenBank/DDBJ databases">
        <title>Draft genome sequence of Methylobacterium extorquens CP3, a seed endophyte of Crotalaria pumila with plant growth-promoting and metal tolerance properties.</title>
        <authorList>
            <person name="Sanchez-Lopez A.S."/>
            <person name="Van Hamme J.D."/>
            <person name="Thijs S."/>
            <person name="Mcammond B.M."/>
            <person name="Stevens V."/>
            <person name="Gonzalez-Chavez M.D.C."/>
            <person name="Vangronsveld J."/>
        </authorList>
    </citation>
    <scope>NUCLEOTIDE SEQUENCE [LARGE SCALE GENOMIC DNA]</scope>
    <source>
        <strain evidence="2 3">CP3</strain>
    </source>
</reference>
<keyword evidence="1" id="KW-0812">Transmembrane</keyword>
<evidence type="ECO:0000313" key="3">
    <source>
        <dbReference type="Proteomes" id="UP000180215"/>
    </source>
</evidence>
<dbReference type="Pfam" id="PF04657">
    <property type="entry name" value="DMT_YdcZ"/>
    <property type="match status" value="1"/>
</dbReference>
<dbReference type="EMBL" id="MNAO01000615">
    <property type="protein sequence ID" value="OHV09163.1"/>
    <property type="molecule type" value="Genomic_DNA"/>
</dbReference>
<dbReference type="PANTHER" id="PTHR34821">
    <property type="entry name" value="INNER MEMBRANE PROTEIN YDCZ"/>
    <property type="match status" value="1"/>
</dbReference>
<feature type="transmembrane region" description="Helical" evidence="1">
    <location>
        <begin position="35"/>
        <end position="59"/>
    </location>
</feature>
<accession>A0A1S1NTS6</accession>
<name>A0A1S1NTS6_METEX</name>
<organism evidence="2 3">
    <name type="scientific">Methylorubrum extorquens</name>
    <name type="common">Methylobacterium dichloromethanicum</name>
    <name type="synonym">Methylobacterium extorquens</name>
    <dbReference type="NCBI Taxonomy" id="408"/>
    <lineage>
        <taxon>Bacteria</taxon>
        <taxon>Pseudomonadati</taxon>
        <taxon>Pseudomonadota</taxon>
        <taxon>Alphaproteobacteria</taxon>
        <taxon>Hyphomicrobiales</taxon>
        <taxon>Methylobacteriaceae</taxon>
        <taxon>Methylorubrum</taxon>
    </lineage>
</organism>
<protein>
    <recommendedName>
        <fullName evidence="4">EamA-like transporter family protein</fullName>
    </recommendedName>
</protein>
<evidence type="ECO:0000313" key="2">
    <source>
        <dbReference type="EMBL" id="OHV09163.1"/>
    </source>
</evidence>
<feature type="transmembrane region" description="Helical" evidence="1">
    <location>
        <begin position="71"/>
        <end position="90"/>
    </location>
</feature>
<dbReference type="Proteomes" id="UP000180215">
    <property type="component" value="Unassembled WGS sequence"/>
</dbReference>
<proteinExistence type="predicted"/>
<feature type="transmembrane region" description="Helical" evidence="1">
    <location>
        <begin position="129"/>
        <end position="147"/>
    </location>
</feature>